<evidence type="ECO:0000256" key="1">
    <source>
        <dbReference type="ARBA" id="ARBA00038494"/>
    </source>
</evidence>
<dbReference type="Gene3D" id="3.90.550.10">
    <property type="entry name" value="Spore Coat Polysaccharide Biosynthesis Protein SpsA, Chain A"/>
    <property type="match status" value="1"/>
</dbReference>
<sequence>MQEISVVIVAKDEADIIGQTISSLSGLTDDIFIADTGSKDDTIAIARSLGARVETLAWEGFGRTKNKALAHAKYEWVLFLDADESIDETLKQSLLNLSPEDPRAAFKIRFKNYIGNKRMAYGEWGRECKLKVFNRKYAQWDNAEIHEKILVAEGGKVKTLDGFIIHSLMKDLSEYAVKMNRYGELMARKYLQNGKKAGWFKLYFYPFFRFLQIYLFRLGLLDGRLGFAAAFFSAYYAFLKYHRLRELQLSGAS</sequence>
<comment type="similarity">
    <text evidence="1">Belongs to the glycosyltransferase 2 family. WaaE/KdtX subfamily.</text>
</comment>
<protein>
    <recommendedName>
        <fullName evidence="3">Glycosyltransferase 2-like domain-containing protein</fullName>
    </recommendedName>
</protein>
<dbReference type="EMBL" id="MBUA01000027">
    <property type="protein sequence ID" value="MBC6492260.1"/>
    <property type="molecule type" value="Genomic_DNA"/>
</dbReference>
<dbReference type="PANTHER" id="PTHR43630">
    <property type="entry name" value="POLY-BETA-1,6-N-ACETYL-D-GLUCOSAMINE SYNTHASE"/>
    <property type="match status" value="1"/>
</dbReference>
<dbReference type="Proteomes" id="UP000765802">
    <property type="component" value="Unassembled WGS sequence"/>
</dbReference>
<gene>
    <name evidence="4" type="ORF">BC349_14455</name>
</gene>
<keyword evidence="2" id="KW-1133">Transmembrane helix</keyword>
<evidence type="ECO:0000259" key="3">
    <source>
        <dbReference type="Pfam" id="PF00535"/>
    </source>
</evidence>
<keyword evidence="2" id="KW-0812">Transmembrane</keyword>
<feature type="transmembrane region" description="Helical" evidence="2">
    <location>
        <begin position="221"/>
        <end position="239"/>
    </location>
</feature>
<reference evidence="4 5" key="1">
    <citation type="submission" date="2016-07" db="EMBL/GenBank/DDBJ databases">
        <title>Genome analysis of Flavihumibacter stibioxidans YS-17.</title>
        <authorList>
            <person name="Shi K."/>
            <person name="Han Y."/>
            <person name="Wang G."/>
        </authorList>
    </citation>
    <scope>NUCLEOTIDE SEQUENCE [LARGE SCALE GENOMIC DNA]</scope>
    <source>
        <strain evidence="4 5">YS-17</strain>
    </source>
</reference>
<accession>A0ABR7MB51</accession>
<organism evidence="4 5">
    <name type="scientific">Flavihumibacter stibioxidans</name>
    <dbReference type="NCBI Taxonomy" id="1834163"/>
    <lineage>
        <taxon>Bacteria</taxon>
        <taxon>Pseudomonadati</taxon>
        <taxon>Bacteroidota</taxon>
        <taxon>Chitinophagia</taxon>
        <taxon>Chitinophagales</taxon>
        <taxon>Chitinophagaceae</taxon>
        <taxon>Flavihumibacter</taxon>
    </lineage>
</organism>
<dbReference type="SUPFAM" id="SSF53448">
    <property type="entry name" value="Nucleotide-diphospho-sugar transferases"/>
    <property type="match status" value="1"/>
</dbReference>
<dbReference type="PANTHER" id="PTHR43630:SF2">
    <property type="entry name" value="GLYCOSYLTRANSFERASE"/>
    <property type="match status" value="1"/>
</dbReference>
<keyword evidence="5" id="KW-1185">Reference proteome</keyword>
<dbReference type="RefSeq" id="WP_187257571.1">
    <property type="nucleotide sequence ID" value="NZ_JBHULF010000006.1"/>
</dbReference>
<evidence type="ECO:0000256" key="2">
    <source>
        <dbReference type="SAM" id="Phobius"/>
    </source>
</evidence>
<keyword evidence="2" id="KW-0472">Membrane</keyword>
<dbReference type="InterPro" id="IPR029044">
    <property type="entry name" value="Nucleotide-diphossugar_trans"/>
</dbReference>
<dbReference type="Pfam" id="PF00535">
    <property type="entry name" value="Glycos_transf_2"/>
    <property type="match status" value="1"/>
</dbReference>
<evidence type="ECO:0000313" key="5">
    <source>
        <dbReference type="Proteomes" id="UP000765802"/>
    </source>
</evidence>
<comment type="caution">
    <text evidence="4">The sequence shown here is derived from an EMBL/GenBank/DDBJ whole genome shotgun (WGS) entry which is preliminary data.</text>
</comment>
<evidence type="ECO:0000313" key="4">
    <source>
        <dbReference type="EMBL" id="MBC6492260.1"/>
    </source>
</evidence>
<dbReference type="CDD" id="cd02511">
    <property type="entry name" value="Beta4Glucosyltransferase"/>
    <property type="match status" value="1"/>
</dbReference>
<proteinExistence type="inferred from homology"/>
<feature type="domain" description="Glycosyltransferase 2-like" evidence="3">
    <location>
        <begin position="5"/>
        <end position="146"/>
    </location>
</feature>
<dbReference type="InterPro" id="IPR001173">
    <property type="entry name" value="Glyco_trans_2-like"/>
</dbReference>
<name>A0ABR7MB51_9BACT</name>